<dbReference type="Pfam" id="PF17932">
    <property type="entry name" value="TetR_C_24"/>
    <property type="match status" value="1"/>
</dbReference>
<feature type="DNA-binding region" description="H-T-H motif" evidence="5">
    <location>
        <begin position="54"/>
        <end position="73"/>
    </location>
</feature>
<protein>
    <submittedName>
        <fullName evidence="7">TetR/AcrR family transcriptional regulator</fullName>
    </submittedName>
</protein>
<dbReference type="InterPro" id="IPR036271">
    <property type="entry name" value="Tet_transcr_reg_TetR-rel_C_sf"/>
</dbReference>
<dbReference type="PANTHER" id="PTHR30055:SF175">
    <property type="entry name" value="HTH-TYPE TRANSCRIPTIONAL REPRESSOR KSTR2"/>
    <property type="match status" value="1"/>
</dbReference>
<keyword evidence="8" id="KW-1185">Reference proteome</keyword>
<evidence type="ECO:0000259" key="6">
    <source>
        <dbReference type="PROSITE" id="PS50977"/>
    </source>
</evidence>
<proteinExistence type="predicted"/>
<evidence type="ECO:0000313" key="8">
    <source>
        <dbReference type="Proteomes" id="UP001595904"/>
    </source>
</evidence>
<keyword evidence="3 5" id="KW-0238">DNA-binding</keyword>
<dbReference type="EMBL" id="JBHSDU010000003">
    <property type="protein sequence ID" value="MFC4308758.1"/>
    <property type="molecule type" value="Genomic_DNA"/>
</dbReference>
<gene>
    <name evidence="7" type="ORF">ACFPN2_06660</name>
</gene>
<dbReference type="PROSITE" id="PS01081">
    <property type="entry name" value="HTH_TETR_1"/>
    <property type="match status" value="1"/>
</dbReference>
<dbReference type="PANTHER" id="PTHR30055">
    <property type="entry name" value="HTH-TYPE TRANSCRIPTIONAL REGULATOR RUTR"/>
    <property type="match status" value="1"/>
</dbReference>
<keyword evidence="1" id="KW-0678">Repressor</keyword>
<dbReference type="SUPFAM" id="SSF46689">
    <property type="entry name" value="Homeodomain-like"/>
    <property type="match status" value="1"/>
</dbReference>
<reference evidence="8" key="1">
    <citation type="journal article" date="2019" name="Int. J. Syst. Evol. Microbiol.">
        <title>The Global Catalogue of Microorganisms (GCM) 10K type strain sequencing project: providing services to taxonomists for standard genome sequencing and annotation.</title>
        <authorList>
            <consortium name="The Broad Institute Genomics Platform"/>
            <consortium name="The Broad Institute Genome Sequencing Center for Infectious Disease"/>
            <person name="Wu L."/>
            <person name="Ma J."/>
        </authorList>
    </citation>
    <scope>NUCLEOTIDE SEQUENCE [LARGE SCALE GENOMIC DNA]</scope>
    <source>
        <strain evidence="8">CGMCC 1.10759</strain>
    </source>
</reference>
<keyword evidence="4" id="KW-0804">Transcription</keyword>
<evidence type="ECO:0000256" key="1">
    <source>
        <dbReference type="ARBA" id="ARBA00022491"/>
    </source>
</evidence>
<dbReference type="InterPro" id="IPR001647">
    <property type="entry name" value="HTH_TetR"/>
</dbReference>
<evidence type="ECO:0000256" key="3">
    <source>
        <dbReference type="ARBA" id="ARBA00023125"/>
    </source>
</evidence>
<evidence type="ECO:0000313" key="7">
    <source>
        <dbReference type="EMBL" id="MFC4308758.1"/>
    </source>
</evidence>
<evidence type="ECO:0000256" key="4">
    <source>
        <dbReference type="ARBA" id="ARBA00023163"/>
    </source>
</evidence>
<evidence type="ECO:0000256" key="5">
    <source>
        <dbReference type="PROSITE-ProRule" id="PRU00335"/>
    </source>
</evidence>
<feature type="domain" description="HTH tetR-type" evidence="6">
    <location>
        <begin position="31"/>
        <end position="91"/>
    </location>
</feature>
<dbReference type="PRINTS" id="PR00455">
    <property type="entry name" value="HTHTETR"/>
</dbReference>
<organism evidence="7 8">
    <name type="scientific">Steroidobacter flavus</name>
    <dbReference type="NCBI Taxonomy" id="1842136"/>
    <lineage>
        <taxon>Bacteria</taxon>
        <taxon>Pseudomonadati</taxon>
        <taxon>Pseudomonadota</taxon>
        <taxon>Gammaproteobacteria</taxon>
        <taxon>Steroidobacterales</taxon>
        <taxon>Steroidobacteraceae</taxon>
        <taxon>Steroidobacter</taxon>
    </lineage>
</organism>
<dbReference type="RefSeq" id="WP_380595841.1">
    <property type="nucleotide sequence ID" value="NZ_JBHSDU010000003.1"/>
</dbReference>
<dbReference type="InterPro" id="IPR050109">
    <property type="entry name" value="HTH-type_TetR-like_transc_reg"/>
</dbReference>
<dbReference type="Gene3D" id="1.10.10.60">
    <property type="entry name" value="Homeodomain-like"/>
    <property type="match status" value="1"/>
</dbReference>
<dbReference type="Proteomes" id="UP001595904">
    <property type="component" value="Unassembled WGS sequence"/>
</dbReference>
<dbReference type="InterPro" id="IPR041490">
    <property type="entry name" value="KstR2_TetR_C"/>
</dbReference>
<name>A0ABV8SME5_9GAMM</name>
<evidence type="ECO:0000256" key="2">
    <source>
        <dbReference type="ARBA" id="ARBA00023015"/>
    </source>
</evidence>
<dbReference type="Gene3D" id="1.10.357.10">
    <property type="entry name" value="Tetracycline Repressor, domain 2"/>
    <property type="match status" value="1"/>
</dbReference>
<comment type="caution">
    <text evidence="7">The sequence shown here is derived from an EMBL/GenBank/DDBJ whole genome shotgun (WGS) entry which is preliminary data.</text>
</comment>
<keyword evidence="2" id="KW-0805">Transcription regulation</keyword>
<dbReference type="PROSITE" id="PS50977">
    <property type="entry name" value="HTH_TETR_2"/>
    <property type="match status" value="1"/>
</dbReference>
<dbReference type="InterPro" id="IPR023772">
    <property type="entry name" value="DNA-bd_HTH_TetR-type_CS"/>
</dbReference>
<accession>A0ABV8SME5</accession>
<sequence length="218" mass="24496">MAGRQARKNTPQKASGPALWASVGARVRDRERKRDAVIMTAARAFRERGYHNTSLDDIASELNVTKPTVYHYVENKEQLLFECFRAGLKLIMDGIEEQRESTTTGRERLAAVIARYAEAITSDFGWCMVQAENQDLSPTMSRKVKSLKSEIDQGIRALIRAGVSDGSIRECDEKMTAFALAGALNWIAHWYRSDDKLGAAEIALRFVDLFELGLQPRK</sequence>
<dbReference type="Pfam" id="PF00440">
    <property type="entry name" value="TetR_N"/>
    <property type="match status" value="1"/>
</dbReference>
<dbReference type="InterPro" id="IPR009057">
    <property type="entry name" value="Homeodomain-like_sf"/>
</dbReference>
<dbReference type="SUPFAM" id="SSF48498">
    <property type="entry name" value="Tetracyclin repressor-like, C-terminal domain"/>
    <property type="match status" value="1"/>
</dbReference>